<feature type="transmembrane region" description="Helical" evidence="9">
    <location>
        <begin position="91"/>
        <end position="120"/>
    </location>
</feature>
<accession>A0AB36TDV9</accession>
<dbReference type="NCBIfam" id="NF001960">
    <property type="entry name" value="PRK00733.3-5"/>
    <property type="match status" value="1"/>
</dbReference>
<feature type="transmembrane region" description="Helical" evidence="9">
    <location>
        <begin position="12"/>
        <end position="31"/>
    </location>
</feature>
<name>A0AB36TDV9_ACETH</name>
<feature type="transmembrane region" description="Helical" evidence="9">
    <location>
        <begin position="141"/>
        <end position="163"/>
    </location>
</feature>
<evidence type="ECO:0000256" key="3">
    <source>
        <dbReference type="ARBA" id="ARBA00022692"/>
    </source>
</evidence>
<reference evidence="10 11" key="1">
    <citation type="submission" date="2017-09" db="EMBL/GenBank/DDBJ databases">
        <title>Evaluation of Pacific Biosciences Sequencing Technology to Finishing C. thermocellum Genome Sequences.</title>
        <authorList>
            <person name="Brown S."/>
        </authorList>
    </citation>
    <scope>NUCLEOTIDE SEQUENCE [LARGE SCALE GENOMIC DNA]</scope>
    <source>
        <strain evidence="10 11">AD2</strain>
    </source>
</reference>
<evidence type="ECO:0000256" key="1">
    <source>
        <dbReference type="ARBA" id="ARBA00004127"/>
    </source>
</evidence>
<dbReference type="EC" id="7.1.3.1" evidence="9"/>
<comment type="catalytic activity">
    <reaction evidence="9">
        <text>diphosphate + H2O + H(+)(in) = 2 phosphate + 2 H(+)(out)</text>
        <dbReference type="Rhea" id="RHEA:13973"/>
        <dbReference type="ChEBI" id="CHEBI:15377"/>
        <dbReference type="ChEBI" id="CHEBI:15378"/>
        <dbReference type="ChEBI" id="CHEBI:33019"/>
        <dbReference type="ChEBI" id="CHEBI:43474"/>
        <dbReference type="EC" id="7.1.3.1"/>
    </reaction>
</comment>
<evidence type="ECO:0000256" key="2">
    <source>
        <dbReference type="ARBA" id="ARBA00022448"/>
    </source>
</evidence>
<comment type="caution">
    <text evidence="10">The sequence shown here is derived from an EMBL/GenBank/DDBJ whole genome shotgun (WGS) entry which is preliminary data.</text>
</comment>
<protein>
    <recommendedName>
        <fullName evidence="9">K(+)-insensitive pyrophosphate-energized proton pump</fullName>
        <ecNumber evidence="9">7.1.3.1</ecNumber>
    </recommendedName>
    <alternativeName>
        <fullName evidence="9">Membrane-bound proton-translocating pyrophosphatase</fullName>
    </alternativeName>
    <alternativeName>
        <fullName evidence="9">Pyrophosphate-energized inorganic pyrophosphatase</fullName>
        <shortName evidence="9">H(+)-PPase</shortName>
    </alternativeName>
</protein>
<dbReference type="GO" id="GO:0005886">
    <property type="term" value="C:plasma membrane"/>
    <property type="evidence" value="ECO:0007669"/>
    <property type="project" value="UniProtKB-SubCell"/>
</dbReference>
<evidence type="ECO:0000256" key="9">
    <source>
        <dbReference type="HAMAP-Rule" id="MF_01129"/>
    </source>
</evidence>
<evidence type="ECO:0000256" key="5">
    <source>
        <dbReference type="ARBA" id="ARBA00022967"/>
    </source>
</evidence>
<dbReference type="GO" id="GO:0012505">
    <property type="term" value="C:endomembrane system"/>
    <property type="evidence" value="ECO:0007669"/>
    <property type="project" value="UniProtKB-SubCell"/>
</dbReference>
<comment type="caution">
    <text evidence="9">Lacks conserved residue(s) required for the propagation of feature annotation.</text>
</comment>
<dbReference type="Pfam" id="PF03030">
    <property type="entry name" value="H_PPase"/>
    <property type="match status" value="1"/>
</dbReference>
<organism evidence="10 11">
    <name type="scientific">Acetivibrio thermocellus AD2</name>
    <dbReference type="NCBI Taxonomy" id="1138384"/>
    <lineage>
        <taxon>Bacteria</taxon>
        <taxon>Bacillati</taxon>
        <taxon>Bacillota</taxon>
        <taxon>Clostridia</taxon>
        <taxon>Eubacteriales</taxon>
        <taxon>Oscillospiraceae</taxon>
        <taxon>Acetivibrio</taxon>
    </lineage>
</organism>
<keyword evidence="5 9" id="KW-1278">Translocase</keyword>
<dbReference type="RefSeq" id="WP_003519459.1">
    <property type="nucleotide sequence ID" value="NZ_CP013828.1"/>
</dbReference>
<feature type="transmembrane region" description="Helical" evidence="9">
    <location>
        <begin position="586"/>
        <end position="608"/>
    </location>
</feature>
<comment type="subcellular location">
    <subcellularLocation>
        <location evidence="9">Cell membrane</location>
        <topology evidence="9">Multi-pass membrane protein</topology>
    </subcellularLocation>
    <subcellularLocation>
        <location evidence="1">Endomembrane system</location>
        <topology evidence="1">Multi-pass membrane protein</topology>
    </subcellularLocation>
</comment>
<evidence type="ECO:0000256" key="6">
    <source>
        <dbReference type="ARBA" id="ARBA00022989"/>
    </source>
</evidence>
<feature type="transmembrane region" description="Helical" evidence="9">
    <location>
        <begin position="366"/>
        <end position="396"/>
    </location>
</feature>
<dbReference type="GO" id="GO:0000287">
    <property type="term" value="F:magnesium ion binding"/>
    <property type="evidence" value="ECO:0007669"/>
    <property type="project" value="UniProtKB-UniRule"/>
</dbReference>
<evidence type="ECO:0000256" key="4">
    <source>
        <dbReference type="ARBA" id="ARBA00022842"/>
    </source>
</evidence>
<keyword evidence="3 9" id="KW-0812">Transmembrane</keyword>
<keyword evidence="9" id="KW-1003">Cell membrane</keyword>
<evidence type="ECO:0000313" key="10">
    <source>
        <dbReference type="EMBL" id="PFH02102.1"/>
    </source>
</evidence>
<feature type="transmembrane region" description="Helical" evidence="9">
    <location>
        <begin position="469"/>
        <end position="487"/>
    </location>
</feature>
<comment type="function">
    <text evidence="9">Proton pump that utilizes the energy of pyrophosphate hydrolysis as the driving force for proton movement across the membrane. Generates a proton motive force.</text>
</comment>
<dbReference type="Proteomes" id="UP000223596">
    <property type="component" value="Unassembled WGS sequence"/>
</dbReference>
<feature type="site" description="Determinant of potassium independence" evidence="9">
    <location>
        <position position="464"/>
    </location>
</feature>
<keyword evidence="7 9" id="KW-0406">Ion transport</keyword>
<evidence type="ECO:0000313" key="11">
    <source>
        <dbReference type="Proteomes" id="UP000223596"/>
    </source>
</evidence>
<dbReference type="AlphaFoldDB" id="A0AB36TDV9"/>
<feature type="transmembrane region" description="Helical" evidence="9">
    <location>
        <begin position="507"/>
        <end position="532"/>
    </location>
</feature>
<dbReference type="GO" id="GO:0009678">
    <property type="term" value="F:diphosphate hydrolysis-driven proton transmembrane transporter activity"/>
    <property type="evidence" value="ECO:0007669"/>
    <property type="project" value="UniProtKB-UniRule"/>
</dbReference>
<evidence type="ECO:0000256" key="8">
    <source>
        <dbReference type="ARBA" id="ARBA00023136"/>
    </source>
</evidence>
<keyword evidence="9" id="KW-0375">Hydrogen ion transport</keyword>
<comment type="cofactor">
    <cofactor evidence="9">
        <name>Mg(2+)</name>
        <dbReference type="ChEBI" id="CHEBI:18420"/>
    </cofactor>
</comment>
<dbReference type="HAMAP" id="MF_01129">
    <property type="entry name" value="PPase_energized_pump"/>
    <property type="match status" value="1"/>
</dbReference>
<proteinExistence type="inferred from homology"/>
<comment type="similarity">
    <text evidence="9">Belongs to the H(+)-translocating pyrophosphatase (TC 3.A.10) family. K(+)-insensitive subfamily.</text>
</comment>
<dbReference type="PANTHER" id="PTHR31998">
    <property type="entry name" value="K(+)-INSENSITIVE PYROPHOSPHATE-ENERGIZED PROTON PUMP"/>
    <property type="match status" value="1"/>
</dbReference>
<feature type="transmembrane region" description="Helical" evidence="9">
    <location>
        <begin position="402"/>
        <end position="424"/>
    </location>
</feature>
<feature type="transmembrane region" description="Helical" evidence="9">
    <location>
        <begin position="266"/>
        <end position="287"/>
    </location>
</feature>
<dbReference type="InterPro" id="IPR004131">
    <property type="entry name" value="PPase-energised_H-pump"/>
</dbReference>
<gene>
    <name evidence="9" type="primary">hppA</name>
    <name evidence="10" type="ORF">M972_11865</name>
</gene>
<feature type="transmembrane region" description="Helical" evidence="9">
    <location>
        <begin position="299"/>
        <end position="318"/>
    </location>
</feature>
<keyword evidence="2 9" id="KW-0813">Transport</keyword>
<comment type="subunit">
    <text evidence="9">Homodimer.</text>
</comment>
<sequence>MIQITTQTIQIVAILISLLSLGVAAWLYSWVKSQPSSNARIAEIGGYIRQGANTFLRREYLILARFTAIAAVLILIFLPHPIWSGNITQNIWMAVSYIFGTVLSALAGKIGIQIATIANIKSAEAAQKGVKPAFMTGFRGGAVMGMAVVGTSLLGVTLVLLIVGDASAVLGFSFGASSLALFAKAGGGIFTKTADISADLVGKVELGLEEDDPRNPAVIADNVGDNVGDVAGMGADLFDSNVASMAAALVMATALGGPDSKNVAMVFAYAAIGLLSSVIGVATARIGKNGDPGKALNSSTYVTTAIFAVLTALSTYIFNFEWRIWGATAIGLIVGTIIGLTSDYFTNDAKPPVRAVANASKSGPAFTILSGFSYGLLSALPSLIGIAVTALISYYICEPLGSGYGMFGISMSALGMLSIVGMIISNDAYGPIVDNARGLAEMGGFGEKVIAIADELDSAGNTVKAVTKGFSISAAGLTVISLLGAFMSEVNTAASELGVQGIANFDIMNPTVFFGLIVGVAIPAVFSAMLMLGVDKNAQRMVAEIHRQWDTIPGLKEGKENAKPDYDKCIDIATTGSLKELIPAGLVAIFSTILVGFIGGASAIGGFLTGNITSGLLLALLMSNAGGLWDNSKKYVEAGNCGGKGSTAHKAAVVGDTVGDPFKDTAGPSINTQITVVSLVSSLLASLFLNVLNFLKKRNGFALISVA</sequence>
<keyword evidence="8 9" id="KW-0472">Membrane</keyword>
<feature type="transmembrane region" description="Helical" evidence="9">
    <location>
        <begin position="324"/>
        <end position="345"/>
    </location>
</feature>
<dbReference type="EMBL" id="PDBW01000001">
    <property type="protein sequence ID" value="PFH02102.1"/>
    <property type="molecule type" value="Genomic_DNA"/>
</dbReference>
<evidence type="ECO:0000256" key="7">
    <source>
        <dbReference type="ARBA" id="ARBA00023065"/>
    </source>
</evidence>
<keyword evidence="4 9" id="KW-0460">Magnesium</keyword>
<feature type="transmembrane region" description="Helical" evidence="9">
    <location>
        <begin position="674"/>
        <end position="695"/>
    </location>
</feature>
<feature type="transmembrane region" description="Helical" evidence="9">
    <location>
        <begin position="60"/>
        <end position="79"/>
    </location>
</feature>
<dbReference type="PIRSF" id="PIRSF001265">
    <property type="entry name" value="H+-PPase"/>
    <property type="match status" value="1"/>
</dbReference>
<dbReference type="GO" id="GO:0004427">
    <property type="term" value="F:inorganic diphosphate phosphatase activity"/>
    <property type="evidence" value="ECO:0007669"/>
    <property type="project" value="UniProtKB-UniRule"/>
</dbReference>
<keyword evidence="6 9" id="KW-1133">Transmembrane helix</keyword>